<dbReference type="PANTHER" id="PTHR36195">
    <property type="entry name" value="DOMAIN PROTEIN, PUTATIVE (AFU_ORTHOLOGUE AFUA_5G01990)-RELATED-RELATED"/>
    <property type="match status" value="1"/>
</dbReference>
<evidence type="ECO:0000313" key="2">
    <source>
        <dbReference type="EMBL" id="EPS34078.1"/>
    </source>
</evidence>
<dbReference type="InterPro" id="IPR006771">
    <property type="entry name" value="CetA-like"/>
</dbReference>
<proteinExistence type="predicted"/>
<keyword evidence="1" id="KW-0732">Signal</keyword>
<sequence length="193" mass="20101">MIYTNALQLLSLASVALAGSATNGDDREVPYGAFPSSTLVTSAIPTPASSSVASPATPSSTTSLGQAIIENHCQTPIYVWSVGSVTPAPVTVSSGGRYSETYRLDHDTGGVALKISTQQDGLYNSAPLTIFAYNLNGQEVWYDLSDVFGDPFKGHPVVLVPAEPAINWADGVPPSGSQVRVQSASNNLVLTLC</sequence>
<evidence type="ECO:0000256" key="1">
    <source>
        <dbReference type="SAM" id="SignalP"/>
    </source>
</evidence>
<dbReference type="PhylomeDB" id="S8B5E5"/>
<name>S8B5E5_PENO1</name>
<dbReference type="EMBL" id="KB644415">
    <property type="protein sequence ID" value="EPS34078.1"/>
    <property type="molecule type" value="Genomic_DNA"/>
</dbReference>
<evidence type="ECO:0008006" key="4">
    <source>
        <dbReference type="Google" id="ProtNLM"/>
    </source>
</evidence>
<dbReference type="STRING" id="933388.S8B5E5"/>
<organism evidence="2 3">
    <name type="scientific">Penicillium oxalicum (strain 114-2 / CGMCC 5302)</name>
    <name type="common">Penicillium decumbens</name>
    <dbReference type="NCBI Taxonomy" id="933388"/>
    <lineage>
        <taxon>Eukaryota</taxon>
        <taxon>Fungi</taxon>
        <taxon>Dikarya</taxon>
        <taxon>Ascomycota</taxon>
        <taxon>Pezizomycotina</taxon>
        <taxon>Eurotiomycetes</taxon>
        <taxon>Eurotiomycetidae</taxon>
        <taxon>Eurotiales</taxon>
        <taxon>Aspergillaceae</taxon>
        <taxon>Penicillium</taxon>
    </lineage>
</organism>
<reference evidence="2 3" key="1">
    <citation type="journal article" date="2013" name="PLoS ONE">
        <title>Genomic and secretomic analyses reveal unique features of the lignocellulolytic enzyme system of Penicillium decumbens.</title>
        <authorList>
            <person name="Liu G."/>
            <person name="Zhang L."/>
            <person name="Wei X."/>
            <person name="Zou G."/>
            <person name="Qin Y."/>
            <person name="Ma L."/>
            <person name="Li J."/>
            <person name="Zheng H."/>
            <person name="Wang S."/>
            <person name="Wang C."/>
            <person name="Xun L."/>
            <person name="Zhao G.-P."/>
            <person name="Zhou Z."/>
            <person name="Qu Y."/>
        </authorList>
    </citation>
    <scope>NUCLEOTIDE SEQUENCE [LARGE SCALE GENOMIC DNA]</scope>
    <source>
        <strain evidence="3">114-2 / CGMCC 5302</strain>
    </source>
</reference>
<keyword evidence="3" id="KW-1185">Reference proteome</keyword>
<dbReference type="Pfam" id="PF04681">
    <property type="entry name" value="Bys1"/>
    <property type="match status" value="1"/>
</dbReference>
<gene>
    <name evidence="2" type="ORF">PDE_09040</name>
</gene>
<dbReference type="PANTHER" id="PTHR36195:SF5">
    <property type="entry name" value="BYS1 FAMILY PROTEIN (AFU_ORTHOLOGUE AFUA_2G04533)"/>
    <property type="match status" value="1"/>
</dbReference>
<accession>S8B5E5</accession>
<dbReference type="HOGENOM" id="CLU_083650_0_0_1"/>
<dbReference type="AlphaFoldDB" id="S8B5E5"/>
<evidence type="ECO:0000313" key="3">
    <source>
        <dbReference type="Proteomes" id="UP000019376"/>
    </source>
</evidence>
<dbReference type="Proteomes" id="UP000019376">
    <property type="component" value="Unassembled WGS sequence"/>
</dbReference>
<feature type="signal peptide" evidence="1">
    <location>
        <begin position="1"/>
        <end position="18"/>
    </location>
</feature>
<dbReference type="eggNOG" id="ENOG502SP0S">
    <property type="taxonomic scope" value="Eukaryota"/>
</dbReference>
<feature type="chain" id="PRO_5004561133" description="Bys1 family protein" evidence="1">
    <location>
        <begin position="19"/>
        <end position="193"/>
    </location>
</feature>
<dbReference type="OrthoDB" id="3682664at2759"/>
<protein>
    <recommendedName>
        <fullName evidence="4">Bys1 family protein</fullName>
    </recommendedName>
</protein>